<gene>
    <name evidence="3" type="ORF">ACFOUT_04955</name>
</gene>
<dbReference type="Pfam" id="PF13517">
    <property type="entry name" value="FG-GAP_3"/>
    <property type="match status" value="5"/>
</dbReference>
<dbReference type="Gene3D" id="2.130.10.130">
    <property type="entry name" value="Integrin alpha, N-terminal"/>
    <property type="match status" value="4"/>
</dbReference>
<dbReference type="Proteomes" id="UP001595814">
    <property type="component" value="Unassembled WGS sequence"/>
</dbReference>
<dbReference type="RefSeq" id="WP_192461076.1">
    <property type="nucleotide sequence ID" value="NZ_JACYFJ010000001.1"/>
</dbReference>
<feature type="domain" description="ASPIC/UnbV" evidence="2">
    <location>
        <begin position="527"/>
        <end position="590"/>
    </location>
</feature>
<evidence type="ECO:0000259" key="2">
    <source>
        <dbReference type="Pfam" id="PF07593"/>
    </source>
</evidence>
<dbReference type="PANTHER" id="PTHR16026">
    <property type="entry name" value="CARTILAGE ACIDIC PROTEIN 1"/>
    <property type="match status" value="1"/>
</dbReference>
<dbReference type="InterPro" id="IPR027039">
    <property type="entry name" value="Crtac1"/>
</dbReference>
<keyword evidence="1" id="KW-0732">Signal</keyword>
<dbReference type="InterPro" id="IPR011519">
    <property type="entry name" value="UnbV_ASPIC"/>
</dbReference>
<reference evidence="4" key="1">
    <citation type="journal article" date="2019" name="Int. J. Syst. Evol. Microbiol.">
        <title>The Global Catalogue of Microorganisms (GCM) 10K type strain sequencing project: providing services to taxonomists for standard genome sequencing and annotation.</title>
        <authorList>
            <consortium name="The Broad Institute Genomics Platform"/>
            <consortium name="The Broad Institute Genome Sequencing Center for Infectious Disease"/>
            <person name="Wu L."/>
            <person name="Ma J."/>
        </authorList>
    </citation>
    <scope>NUCLEOTIDE SEQUENCE [LARGE SCALE GENOMIC DNA]</scope>
    <source>
        <strain evidence="4">CECT 7477</strain>
    </source>
</reference>
<evidence type="ECO:0000256" key="1">
    <source>
        <dbReference type="ARBA" id="ARBA00022729"/>
    </source>
</evidence>
<organism evidence="3 4">
    <name type="scientific">Euzebyella saccharophila</name>
    <dbReference type="NCBI Taxonomy" id="679664"/>
    <lineage>
        <taxon>Bacteria</taxon>
        <taxon>Pseudomonadati</taxon>
        <taxon>Bacteroidota</taxon>
        <taxon>Flavobacteriia</taxon>
        <taxon>Flavobacteriales</taxon>
        <taxon>Flavobacteriaceae</taxon>
        <taxon>Euzebyella</taxon>
    </lineage>
</organism>
<dbReference type="Pfam" id="PF01839">
    <property type="entry name" value="FG-GAP"/>
    <property type="match status" value="1"/>
</dbReference>
<dbReference type="InterPro" id="IPR028994">
    <property type="entry name" value="Integrin_alpha_N"/>
</dbReference>
<dbReference type="InterPro" id="IPR013517">
    <property type="entry name" value="FG-GAP"/>
</dbReference>
<keyword evidence="4" id="KW-1185">Reference proteome</keyword>
<sequence length="1075" mass="121611">MGYKRFLPVLLIWALVSCSQQNTQEVREMSEFFKQIDSDSSGIKFSNDLHYSDDLNIIEYLYYYNGGGVAVGDINNDGLDDIYFGANQSIDKLYLNQGNLKFKDITQSAGLMMDSTWSTGVTMEDINNDGYLDIYVCKVGKYKNLRAQNLLYINNGDNTFTEKARDLGLGFSGLSTQASFFDYDNDGDMDVYLMNHSIHTPRSYGNITQRASKDSISGDRLFENQLDSGSLNFVDVTDQSGIYSSALGYGLALITSDINLDGLVDIYVGNDFHENDYVYINQGDKTFKEKGEILLDHTARFTMGVDIADMNGDRLPDIFTLDMMPFDSEIFMKSGGEDSDKVKKIKDNFGYGPQYARNTFQLNNSDHFKDISLQTNTYATDWSWSVLLQDFNNDSRNDIYITNGIYKRPNDLDYINYLSSTDFANFNQNQQNEAKRKLIEEMPTVQLKNVFFLNQGNLTYDRLEGATPNASYSNGAAYSDLDNDGDLDLIINNINEEAFILENIIEHDHNYLTVSLEGNEIHEPKTGSKIYVHVGEKTFYKELTTTKGFQSSSTHKLHFGLGDMEQVDSLSIRWPDGKLQVEKSIKANTLTKIVRKKDLEEYSYPIETEHQYTTFPYVHIENNFLDYEREPLMPEKLSSEGPAVVQADFNGDGLNDIFIGGAKYQSSQLFIQQKDGEYLTRKESVLSKDIIYEDVSATAFDLENDGDLDLYVMSGGNDKFEEDPQLEDRIYVNDGKANFTRLETTLIRTNGGSVSSIDFNGDGYDDLFIGNRSIPGGYGLSPFSYMLTNNGKGEFMMAQKGRLGMVTDSKWADINDDGHVDLVIVGDYMPITVLINQGDSSFLNKTKEFGLEDTQGMWNSVALTDLDSDGRVDIVAGNAGMNFKWKASKDRPVKLYLDDFDDNGQADPIIYYDFFGKYVPFASKDQLTGQLPTLKKKFLSYSDFSRTTGITDLFEKKEEDILEIKKISELRSMVYWNKEEGFLGQALPVPAQMSSIEDIQIDDKMIRYVGNFKDYTNEMGQSTANSGGSLKLENGKFVDHQKLNLPHDLNSRRIIKLDNGQFLVISNNDKAYLIQ</sequence>
<evidence type="ECO:0000313" key="4">
    <source>
        <dbReference type="Proteomes" id="UP001595814"/>
    </source>
</evidence>
<dbReference type="SUPFAM" id="SSF69318">
    <property type="entry name" value="Integrin alpha N-terminal domain"/>
    <property type="match status" value="2"/>
</dbReference>
<dbReference type="EMBL" id="JBHSAW010000004">
    <property type="protein sequence ID" value="MFC4095211.1"/>
    <property type="molecule type" value="Genomic_DNA"/>
</dbReference>
<dbReference type="PROSITE" id="PS51257">
    <property type="entry name" value="PROKAR_LIPOPROTEIN"/>
    <property type="match status" value="1"/>
</dbReference>
<accession>A0ABV8JNN5</accession>
<dbReference type="PANTHER" id="PTHR16026:SF0">
    <property type="entry name" value="CARTILAGE ACIDIC PROTEIN 1"/>
    <property type="match status" value="1"/>
</dbReference>
<proteinExistence type="predicted"/>
<comment type="caution">
    <text evidence="3">The sequence shown here is derived from an EMBL/GenBank/DDBJ whole genome shotgun (WGS) entry which is preliminary data.</text>
</comment>
<dbReference type="Pfam" id="PF07593">
    <property type="entry name" value="UnbV_ASPIC"/>
    <property type="match status" value="1"/>
</dbReference>
<name>A0ABV8JNN5_9FLAO</name>
<evidence type="ECO:0000313" key="3">
    <source>
        <dbReference type="EMBL" id="MFC4095211.1"/>
    </source>
</evidence>
<protein>
    <submittedName>
        <fullName evidence="3">VCBS repeat-containing protein</fullName>
    </submittedName>
</protein>